<dbReference type="EMBL" id="JASZ02000030">
    <property type="protein sequence ID" value="OWK97391.1"/>
    <property type="molecule type" value="Genomic_DNA"/>
</dbReference>
<dbReference type="Proteomes" id="UP000197587">
    <property type="component" value="Unassembled WGS sequence"/>
</dbReference>
<gene>
    <name evidence="1" type="ORF">AP75_11725</name>
</gene>
<organism evidence="1 2">
    <name type="scientific">Kaistella haifensis DSM 19056</name>
    <dbReference type="NCBI Taxonomy" id="1450526"/>
    <lineage>
        <taxon>Bacteria</taxon>
        <taxon>Pseudomonadati</taxon>
        <taxon>Bacteroidota</taxon>
        <taxon>Flavobacteriia</taxon>
        <taxon>Flavobacteriales</taxon>
        <taxon>Weeksellaceae</taxon>
        <taxon>Chryseobacterium group</taxon>
        <taxon>Kaistella</taxon>
    </lineage>
</organism>
<name>A0A246B7N0_9FLAO</name>
<comment type="caution">
    <text evidence="1">The sequence shown here is derived from an EMBL/GenBank/DDBJ whole genome shotgun (WGS) entry which is preliminary data.</text>
</comment>
<accession>A0A246B7N0</accession>
<proteinExistence type="predicted"/>
<protein>
    <submittedName>
        <fullName evidence="1">Uncharacterized protein</fullName>
    </submittedName>
</protein>
<sequence length="61" mass="6961">MLELVERIFLETQKDFFVRMVPSYICKCKSPTAVGKLLSGRCCQWNTKGNSLENGFSNDLN</sequence>
<evidence type="ECO:0000313" key="2">
    <source>
        <dbReference type="Proteomes" id="UP000197587"/>
    </source>
</evidence>
<keyword evidence="2" id="KW-1185">Reference proteome</keyword>
<dbReference type="AlphaFoldDB" id="A0A246B7N0"/>
<evidence type="ECO:0000313" key="1">
    <source>
        <dbReference type="EMBL" id="OWK97391.1"/>
    </source>
</evidence>
<reference evidence="1 2" key="1">
    <citation type="submission" date="2014-01" db="EMBL/GenBank/DDBJ databases">
        <authorList>
            <consortium name="Genome Consortium for Active Teaching"/>
            <person name="Sontag T.C."/>
            <person name="Newman J.D."/>
        </authorList>
    </citation>
    <scope>NUCLEOTIDE SEQUENCE [LARGE SCALE GENOMIC DNA]</scope>
    <source>
        <strain evidence="1 2">DSM 19056</strain>
    </source>
</reference>
<reference evidence="1 2" key="2">
    <citation type="submission" date="2017-05" db="EMBL/GenBank/DDBJ databases">
        <title>Genome of Chryseobacterium haifense.</title>
        <authorList>
            <person name="Newman J.D."/>
        </authorList>
    </citation>
    <scope>NUCLEOTIDE SEQUENCE [LARGE SCALE GENOMIC DNA]</scope>
    <source>
        <strain evidence="1 2">DSM 19056</strain>
    </source>
</reference>